<keyword evidence="2" id="KW-1185">Reference proteome</keyword>
<proteinExistence type="predicted"/>
<dbReference type="AlphaFoldDB" id="A0A502GE44"/>
<evidence type="ECO:0000313" key="2">
    <source>
        <dbReference type="Proteomes" id="UP000317663"/>
    </source>
</evidence>
<name>A0A502GE44_9GAMM</name>
<accession>A0A502GE44</accession>
<protein>
    <submittedName>
        <fullName evidence="1">Uncharacterized protein</fullName>
    </submittedName>
</protein>
<comment type="caution">
    <text evidence="1">The sequence shown here is derived from an EMBL/GenBank/DDBJ whole genome shotgun (WGS) entry which is preliminary data.</text>
</comment>
<organism evidence="1 2">
    <name type="scientific">Ewingella americana</name>
    <dbReference type="NCBI Taxonomy" id="41202"/>
    <lineage>
        <taxon>Bacteria</taxon>
        <taxon>Pseudomonadati</taxon>
        <taxon>Pseudomonadota</taxon>
        <taxon>Gammaproteobacteria</taxon>
        <taxon>Enterobacterales</taxon>
        <taxon>Yersiniaceae</taxon>
        <taxon>Ewingella</taxon>
    </lineage>
</organism>
<sequence length="175" mass="20018">MGVYNKSTVEVRNEQGQWEMADFLPPDIPHPYDDNDNLNEGVFTTANYAAYALFANVRNKDGVVPLAIPRGAPDNAGEEVIRMYIGSPNEEPTDGCYWGWKPREDPTDYFAGDDHSLTHFTIEELLNYPHYDQAIKTGLTLREELGVKFWQTLQAFENWGKYAPKDIRVIMHFQG</sequence>
<evidence type="ECO:0000313" key="1">
    <source>
        <dbReference type="EMBL" id="TPG59902.1"/>
    </source>
</evidence>
<dbReference type="EMBL" id="RCZD01000008">
    <property type="protein sequence ID" value="TPG59902.1"/>
    <property type="molecule type" value="Genomic_DNA"/>
</dbReference>
<dbReference type="OrthoDB" id="6638484at2"/>
<gene>
    <name evidence="1" type="ORF">EAH77_15155</name>
</gene>
<dbReference type="RefSeq" id="WP_140473632.1">
    <property type="nucleotide sequence ID" value="NZ_RCZD01000008.1"/>
</dbReference>
<reference evidence="1 2" key="1">
    <citation type="journal article" date="2019" name="Environ. Microbiol.">
        <title>Species interactions and distinct microbial communities in high Arctic permafrost affected cryosols are associated with the CH4 and CO2 gas fluxes.</title>
        <authorList>
            <person name="Altshuler I."/>
            <person name="Hamel J."/>
            <person name="Turney S."/>
            <person name="Magnuson E."/>
            <person name="Levesque R."/>
            <person name="Greer C."/>
            <person name="Whyte L.G."/>
        </authorList>
    </citation>
    <scope>NUCLEOTIDE SEQUENCE [LARGE SCALE GENOMIC DNA]</scope>
    <source>
        <strain evidence="1 2">E4</strain>
    </source>
</reference>
<dbReference type="Proteomes" id="UP000317663">
    <property type="component" value="Unassembled WGS sequence"/>
</dbReference>